<dbReference type="Gene3D" id="3.30.1300.30">
    <property type="entry name" value="GSPII I/J protein-like"/>
    <property type="match status" value="1"/>
</dbReference>
<protein>
    <submittedName>
        <fullName evidence="11">YadA domain-containing protein</fullName>
    </submittedName>
</protein>
<organism evidence="11 12">
    <name type="scientific">Actinobacillus seminis</name>
    <dbReference type="NCBI Taxonomy" id="722"/>
    <lineage>
        <taxon>Bacteria</taxon>
        <taxon>Pseudomonadati</taxon>
        <taxon>Pseudomonadota</taxon>
        <taxon>Gammaproteobacteria</taxon>
        <taxon>Pasteurellales</taxon>
        <taxon>Pasteurellaceae</taxon>
        <taxon>Actinobacillus</taxon>
    </lineage>
</organism>
<keyword evidence="3" id="KW-1134">Transmembrane beta strand</keyword>
<keyword evidence="6" id="KW-0472">Membrane</keyword>
<evidence type="ECO:0000256" key="2">
    <source>
        <dbReference type="ARBA" id="ARBA00004442"/>
    </source>
</evidence>
<dbReference type="EMBL" id="UFSB01000001">
    <property type="protein sequence ID" value="SUU34863.1"/>
    <property type="molecule type" value="Genomic_DNA"/>
</dbReference>
<evidence type="ECO:0000256" key="9">
    <source>
        <dbReference type="SAM" id="SignalP"/>
    </source>
</evidence>
<evidence type="ECO:0000256" key="3">
    <source>
        <dbReference type="ARBA" id="ARBA00022452"/>
    </source>
</evidence>
<dbReference type="GO" id="GO:0009986">
    <property type="term" value="C:cell surface"/>
    <property type="evidence" value="ECO:0007669"/>
    <property type="project" value="UniProtKB-SubCell"/>
</dbReference>
<dbReference type="AlphaFoldDB" id="A0A380V9Z1"/>
<dbReference type="Proteomes" id="UP000254507">
    <property type="component" value="Unassembled WGS sequence"/>
</dbReference>
<reference evidence="11 12" key="1">
    <citation type="submission" date="2018-06" db="EMBL/GenBank/DDBJ databases">
        <authorList>
            <consortium name="Pathogen Informatics"/>
            <person name="Doyle S."/>
        </authorList>
    </citation>
    <scope>NUCLEOTIDE SEQUENCE [LARGE SCALE GENOMIC DNA]</scope>
    <source>
        <strain evidence="11 12">NCTC10851</strain>
    </source>
</reference>
<accession>A0A380V9Z1</accession>
<dbReference type="RefSeq" id="WP_115609985.1">
    <property type="nucleotide sequence ID" value="NZ_UFSB01000001.1"/>
</dbReference>
<evidence type="ECO:0000256" key="8">
    <source>
        <dbReference type="SAM" id="Coils"/>
    </source>
</evidence>
<dbReference type="Pfam" id="PF03895">
    <property type="entry name" value="YadA_anchor"/>
    <property type="match status" value="1"/>
</dbReference>
<evidence type="ECO:0000256" key="1">
    <source>
        <dbReference type="ARBA" id="ARBA00004241"/>
    </source>
</evidence>
<name>A0A380V9Z1_9PAST</name>
<dbReference type="GO" id="GO:0009279">
    <property type="term" value="C:cell outer membrane"/>
    <property type="evidence" value="ECO:0007669"/>
    <property type="project" value="UniProtKB-SubCell"/>
</dbReference>
<feature type="coiled-coil region" evidence="8">
    <location>
        <begin position="200"/>
        <end position="266"/>
    </location>
</feature>
<feature type="domain" description="Trimeric autotransporter adhesin YadA-like C-terminal membrane anchor" evidence="10">
    <location>
        <begin position="358"/>
        <end position="417"/>
    </location>
</feature>
<feature type="signal peptide" evidence="9">
    <location>
        <begin position="1"/>
        <end position="25"/>
    </location>
</feature>
<dbReference type="InterPro" id="IPR005594">
    <property type="entry name" value="YadA_C"/>
</dbReference>
<evidence type="ECO:0000256" key="6">
    <source>
        <dbReference type="ARBA" id="ARBA00023136"/>
    </source>
</evidence>
<evidence type="ECO:0000313" key="11">
    <source>
        <dbReference type="EMBL" id="SUU34863.1"/>
    </source>
</evidence>
<keyword evidence="5 9" id="KW-0732">Signal</keyword>
<keyword evidence="7" id="KW-0998">Cell outer membrane</keyword>
<dbReference type="OrthoDB" id="5672862at2"/>
<keyword evidence="8" id="KW-0175">Coiled coil</keyword>
<sequence length="419" mass="46423">MKKYKLQYVTLAVAMGLSFSGSALAQNINITPPDDQKKALAYDFKNDIAYLREKPGSGKWVELGVDPEKPQVIKGWEDVKNFSIIDEKHATNNEKSLQATREILIKTVENVKELDRFVSTNMSDTATNKRNLTDLQNSHNNLDKRVTGLTERVTGLTDFVTDEMDIVDDKFTKQDAKFTALNQKLNDKIDANKRDTDESIDLAYDNIDKHEKQIKHLNSKTDQMLENDQNLMTGLNNLAAETANGFNRVEAKNQKLEQGVANLDGRVEMTEQGVARLNGRVEMTEKGVAKLDGRVKMTEQGVANLGGRVEMTEQNIAKLMPQINRNALDLKNIREDVRSLKKDAKAGIASAVALGMLPQSTVPGKSLMSLGVGHHRGQNAFALGVSTMSENNKWVAKGGMSYDTQKNVSLGGSVGFFFN</sequence>
<proteinExistence type="predicted"/>
<evidence type="ECO:0000256" key="4">
    <source>
        <dbReference type="ARBA" id="ARBA00022692"/>
    </source>
</evidence>
<evidence type="ECO:0000259" key="10">
    <source>
        <dbReference type="Pfam" id="PF03895"/>
    </source>
</evidence>
<comment type="subcellular location">
    <subcellularLocation>
        <location evidence="2">Cell outer membrane</location>
    </subcellularLocation>
    <subcellularLocation>
        <location evidence="1">Cell surface</location>
    </subcellularLocation>
</comment>
<evidence type="ECO:0000256" key="5">
    <source>
        <dbReference type="ARBA" id="ARBA00022729"/>
    </source>
</evidence>
<dbReference type="SUPFAM" id="SSF54523">
    <property type="entry name" value="Pili subunits"/>
    <property type="match status" value="1"/>
</dbReference>
<dbReference type="Gene3D" id="1.20.5.340">
    <property type="match status" value="1"/>
</dbReference>
<evidence type="ECO:0000313" key="12">
    <source>
        <dbReference type="Proteomes" id="UP000254507"/>
    </source>
</evidence>
<keyword evidence="4" id="KW-0812">Transmembrane</keyword>
<dbReference type="InterPro" id="IPR045584">
    <property type="entry name" value="Pilin-like"/>
</dbReference>
<evidence type="ECO:0000256" key="7">
    <source>
        <dbReference type="ARBA" id="ARBA00023237"/>
    </source>
</evidence>
<feature type="chain" id="PRO_5016971769" evidence="9">
    <location>
        <begin position="26"/>
        <end position="419"/>
    </location>
</feature>
<gene>
    <name evidence="11" type="ORF">NCTC10851_00609</name>
</gene>